<dbReference type="EMBL" id="JASCIS010000005">
    <property type="protein sequence ID" value="MDI3418314.1"/>
    <property type="molecule type" value="Genomic_DNA"/>
</dbReference>
<comment type="caution">
    <text evidence="1">The sequence shown here is derived from an EMBL/GenBank/DDBJ whole genome shotgun (WGS) entry which is preliminary data.</text>
</comment>
<reference evidence="1 2" key="1">
    <citation type="submission" date="2023-05" db="EMBL/GenBank/DDBJ databases">
        <title>Draft genome sequence of Streptomyces sp. B-S-A12 isolated from a cave soil in Thailand.</title>
        <authorList>
            <person name="Chamroensaksri N."/>
            <person name="Muangham S."/>
        </authorList>
    </citation>
    <scope>NUCLEOTIDE SEQUENCE [LARGE SCALE GENOMIC DNA]</scope>
    <source>
        <strain evidence="1 2">B-S-A12</strain>
    </source>
</reference>
<evidence type="ECO:0000313" key="1">
    <source>
        <dbReference type="EMBL" id="MDI3418314.1"/>
    </source>
</evidence>
<sequence length="134" mass="14975">MSSARHLHAIDQLCSRALPAERAFRVEELRRTDCDATDPGEYEERCEQYAAELAALHEPLGEKWVAHGPFGLQGVLLRGGEGEDIPEPWHGLSWSASSAELWHTGDRWLALAVTDRERPRLLRLLAVATDVDPP</sequence>
<evidence type="ECO:0000313" key="2">
    <source>
        <dbReference type="Proteomes" id="UP001237105"/>
    </source>
</evidence>
<dbReference type="Proteomes" id="UP001237105">
    <property type="component" value="Unassembled WGS sequence"/>
</dbReference>
<dbReference type="RefSeq" id="WP_282534226.1">
    <property type="nucleotide sequence ID" value="NZ_JASCIS010000005.1"/>
</dbReference>
<organism evidence="1 2">
    <name type="scientific">Streptomyces luteolus</name>
    <dbReference type="NCBI Taxonomy" id="3043615"/>
    <lineage>
        <taxon>Bacteria</taxon>
        <taxon>Bacillati</taxon>
        <taxon>Actinomycetota</taxon>
        <taxon>Actinomycetes</taxon>
        <taxon>Kitasatosporales</taxon>
        <taxon>Streptomycetaceae</taxon>
        <taxon>Streptomyces</taxon>
    </lineage>
</organism>
<keyword evidence="2" id="KW-1185">Reference proteome</keyword>
<protein>
    <submittedName>
        <fullName evidence="1">Uncharacterized protein</fullName>
    </submittedName>
</protein>
<proteinExistence type="predicted"/>
<accession>A0ABT6STY9</accession>
<gene>
    <name evidence="1" type="ORF">QIT00_07025</name>
</gene>
<name>A0ABT6STY9_9ACTN</name>